<sequence>MPKSPTIQQSPRVLIPRSSASTAVSSPSESNLSSPSSAISPIPNLSHTPVTAFSNKTDSESFQNFIKQTLVGGNEESWRNLLYQAYVTSPSIQFTIVSIGSMHHDAAADRYRCPHNSPITSRCLPASHECFTTSLLLNCFESSYGYRLCAIEAVSDGLHSIGELYSGQHVAELRRILNDQSRKYADDHNAEIRDTYSPRDRKYANEPPQSFSSLEEAKILLVSLIRRSLHALACSLHFANSPSSHRSRPPLNTKLPSAEQQRILQDCMNWDLAFSVSFLALTTLDGEVKRTERLYALTLKLLFLGAYLFVSSNALSLVLGHGYLDSQLKELIEVSSSVKEMRNDSKTKELALETLDILPLTLVSWYLPGNAMELKELALDLLGSIPQKAGMCDGVLVVKIMRFLDSESISVRDSKEVRLSFDANESIAVISYRKPNAAASKEFKEITISS</sequence>
<gene>
    <name evidence="2" type="ORF">PVAG01_00403</name>
</gene>
<evidence type="ECO:0000313" key="2">
    <source>
        <dbReference type="EMBL" id="KAL3426894.1"/>
    </source>
</evidence>
<evidence type="ECO:0000256" key="1">
    <source>
        <dbReference type="SAM" id="MobiDB-lite"/>
    </source>
</evidence>
<evidence type="ECO:0000313" key="3">
    <source>
        <dbReference type="Proteomes" id="UP001629113"/>
    </source>
</evidence>
<dbReference type="Proteomes" id="UP001629113">
    <property type="component" value="Unassembled WGS sequence"/>
</dbReference>
<name>A0ABR4PUE8_9HELO</name>
<protein>
    <submittedName>
        <fullName evidence="2">Uncharacterized protein</fullName>
    </submittedName>
</protein>
<dbReference type="EMBL" id="JBFCZG010000001">
    <property type="protein sequence ID" value="KAL3426894.1"/>
    <property type="molecule type" value="Genomic_DNA"/>
</dbReference>
<accession>A0ABR4PUE8</accession>
<comment type="caution">
    <text evidence="2">The sequence shown here is derived from an EMBL/GenBank/DDBJ whole genome shotgun (WGS) entry which is preliminary data.</text>
</comment>
<feature type="compositionally biased region" description="Polar residues" evidence="1">
    <location>
        <begin position="1"/>
        <end position="11"/>
    </location>
</feature>
<feature type="region of interest" description="Disordered" evidence="1">
    <location>
        <begin position="1"/>
        <end position="43"/>
    </location>
</feature>
<feature type="compositionally biased region" description="Low complexity" evidence="1">
    <location>
        <begin position="18"/>
        <end position="43"/>
    </location>
</feature>
<reference evidence="2 3" key="1">
    <citation type="submission" date="2024-06" db="EMBL/GenBank/DDBJ databases">
        <title>Complete genome of Phlyctema vagabunda strain 19-DSS-EL-015.</title>
        <authorList>
            <person name="Fiorenzani C."/>
        </authorList>
    </citation>
    <scope>NUCLEOTIDE SEQUENCE [LARGE SCALE GENOMIC DNA]</scope>
    <source>
        <strain evidence="2 3">19-DSS-EL-015</strain>
    </source>
</reference>
<organism evidence="2 3">
    <name type="scientific">Phlyctema vagabunda</name>
    <dbReference type="NCBI Taxonomy" id="108571"/>
    <lineage>
        <taxon>Eukaryota</taxon>
        <taxon>Fungi</taxon>
        <taxon>Dikarya</taxon>
        <taxon>Ascomycota</taxon>
        <taxon>Pezizomycotina</taxon>
        <taxon>Leotiomycetes</taxon>
        <taxon>Helotiales</taxon>
        <taxon>Dermateaceae</taxon>
        <taxon>Phlyctema</taxon>
    </lineage>
</organism>
<keyword evidence="3" id="KW-1185">Reference proteome</keyword>
<proteinExistence type="predicted"/>